<proteinExistence type="predicted"/>
<dbReference type="Proteomes" id="UP001352223">
    <property type="component" value="Unassembled WGS sequence"/>
</dbReference>
<sequence>GGPVHGVVFKGRRYDTGDRGDYLRAIVQLAAEREDLGPDFRTWLRSYVTDELPS</sequence>
<dbReference type="InterPro" id="IPR029044">
    <property type="entry name" value="Nucleotide-diphossugar_trans"/>
</dbReference>
<comment type="caution">
    <text evidence="1">The sequence shown here is derived from an EMBL/GenBank/DDBJ whole genome shotgun (WGS) entry which is preliminary data.</text>
</comment>
<reference evidence="1 2" key="1">
    <citation type="submission" date="2022-10" db="EMBL/GenBank/DDBJ databases">
        <authorList>
            <person name="Xie J."/>
            <person name="Shen N."/>
        </authorList>
    </citation>
    <scope>NUCLEOTIDE SEQUENCE [LARGE SCALE GENOMIC DNA]</scope>
    <source>
        <strain evidence="1 2">DSM 41681</strain>
    </source>
</reference>
<name>A0ABU6CBB8_9ACTN</name>
<feature type="non-terminal residue" evidence="1">
    <location>
        <position position="1"/>
    </location>
</feature>
<evidence type="ECO:0000313" key="1">
    <source>
        <dbReference type="EMBL" id="MEB3962005.1"/>
    </source>
</evidence>
<keyword evidence="1" id="KW-0548">Nucleotidyltransferase</keyword>
<dbReference type="EMBL" id="JAOZYB010000118">
    <property type="protein sequence ID" value="MEB3962005.1"/>
    <property type="molecule type" value="Genomic_DNA"/>
</dbReference>
<protein>
    <submittedName>
        <fullName evidence="1">UTP--glucose-1-phosphate uridylyltransferase</fullName>
    </submittedName>
</protein>
<dbReference type="Gene3D" id="3.90.550.10">
    <property type="entry name" value="Spore Coat Polysaccharide Biosynthesis Protein SpsA, Chain A"/>
    <property type="match status" value="1"/>
</dbReference>
<dbReference type="GO" id="GO:0016779">
    <property type="term" value="F:nucleotidyltransferase activity"/>
    <property type="evidence" value="ECO:0007669"/>
    <property type="project" value="UniProtKB-KW"/>
</dbReference>
<organism evidence="1 2">
    <name type="scientific">Streptomyces kunmingensis</name>
    <dbReference type="NCBI Taxonomy" id="68225"/>
    <lineage>
        <taxon>Bacteria</taxon>
        <taxon>Bacillati</taxon>
        <taxon>Actinomycetota</taxon>
        <taxon>Actinomycetes</taxon>
        <taxon>Kitasatosporales</taxon>
        <taxon>Streptomycetaceae</taxon>
        <taxon>Streptomyces</taxon>
    </lineage>
</organism>
<accession>A0ABU6CBB8</accession>
<evidence type="ECO:0000313" key="2">
    <source>
        <dbReference type="Proteomes" id="UP001352223"/>
    </source>
</evidence>
<keyword evidence="2" id="KW-1185">Reference proteome</keyword>
<keyword evidence="1" id="KW-0808">Transferase</keyword>
<gene>
    <name evidence="1" type="ORF">OKJ48_17380</name>
</gene>